<evidence type="ECO:0000256" key="1">
    <source>
        <dbReference type="ARBA" id="ARBA00005896"/>
    </source>
</evidence>
<dbReference type="PANTHER" id="PTHR43779:SF3">
    <property type="entry name" value="(3R)-3-[(CARBOXYMETHYL)AMINO]FATTY ACID OXYGENASE_DECARBOXYLASE"/>
    <property type="match status" value="1"/>
</dbReference>
<dbReference type="EMBL" id="BLKM01001242">
    <property type="protein sequence ID" value="GFG39801.1"/>
    <property type="molecule type" value="Genomic_DNA"/>
</dbReference>
<dbReference type="PANTHER" id="PTHR43779">
    <property type="entry name" value="DIOXYGENASE RV0097-RELATED"/>
    <property type="match status" value="1"/>
</dbReference>
<gene>
    <name evidence="7" type="ORF">Cfor_10576</name>
</gene>
<keyword evidence="8" id="KW-1185">Reference proteome</keyword>
<dbReference type="InParanoid" id="A0A6L2Q4J4"/>
<evidence type="ECO:0000256" key="3">
    <source>
        <dbReference type="ARBA" id="ARBA00022964"/>
    </source>
</evidence>
<keyword evidence="3" id="KW-0223">Dioxygenase</keyword>
<dbReference type="Proteomes" id="UP000502823">
    <property type="component" value="Unassembled WGS sequence"/>
</dbReference>
<name>A0A6L2Q4J4_COPFO</name>
<dbReference type="InterPro" id="IPR003819">
    <property type="entry name" value="TauD/TfdA-like"/>
</dbReference>
<protein>
    <recommendedName>
        <fullName evidence="6">TauD/TfdA-like domain-containing protein</fullName>
    </recommendedName>
</protein>
<dbReference type="SUPFAM" id="SSF51197">
    <property type="entry name" value="Clavaminate synthase-like"/>
    <property type="match status" value="1"/>
</dbReference>
<evidence type="ECO:0000256" key="4">
    <source>
        <dbReference type="ARBA" id="ARBA00023002"/>
    </source>
</evidence>
<dbReference type="Gene3D" id="3.60.130.10">
    <property type="entry name" value="Clavaminate synthase-like"/>
    <property type="match status" value="1"/>
</dbReference>
<keyword evidence="4" id="KW-0560">Oxidoreductase</keyword>
<dbReference type="GO" id="GO:0046872">
    <property type="term" value="F:metal ion binding"/>
    <property type="evidence" value="ECO:0007669"/>
    <property type="project" value="UniProtKB-KW"/>
</dbReference>
<keyword evidence="5" id="KW-0408">Iron</keyword>
<sequence>MREYVVTGVGHTGWHIDGSFHPAPFAYSLYHMVSIPLKGETVFAPLNEIIENLPSAKRNELERLWVMSDRRTGPIHPLIYPHPVTQKKTMCFRLGMTSNYIWDYGTPRELVATEEEFDRVTKDIHLEFVKDGGKIQYSHKWEEGDFIISDNLAVGHEATPETHFIISDNLAVAHEATPETQLPRAVVGLRVLHRTTIKGTVPPAK</sequence>
<accession>A0A6L2Q4J4</accession>
<organism evidence="7 8">
    <name type="scientific">Coptotermes formosanus</name>
    <name type="common">Formosan subterranean termite</name>
    <dbReference type="NCBI Taxonomy" id="36987"/>
    <lineage>
        <taxon>Eukaryota</taxon>
        <taxon>Metazoa</taxon>
        <taxon>Ecdysozoa</taxon>
        <taxon>Arthropoda</taxon>
        <taxon>Hexapoda</taxon>
        <taxon>Insecta</taxon>
        <taxon>Pterygota</taxon>
        <taxon>Neoptera</taxon>
        <taxon>Polyneoptera</taxon>
        <taxon>Dictyoptera</taxon>
        <taxon>Blattodea</taxon>
        <taxon>Blattoidea</taxon>
        <taxon>Termitoidae</taxon>
        <taxon>Rhinotermitidae</taxon>
        <taxon>Coptotermes</taxon>
    </lineage>
</organism>
<dbReference type="Pfam" id="PF02668">
    <property type="entry name" value="TauD"/>
    <property type="match status" value="1"/>
</dbReference>
<evidence type="ECO:0000313" key="7">
    <source>
        <dbReference type="EMBL" id="GFG39801.1"/>
    </source>
</evidence>
<dbReference type="GO" id="GO:0051213">
    <property type="term" value="F:dioxygenase activity"/>
    <property type="evidence" value="ECO:0007669"/>
    <property type="project" value="UniProtKB-KW"/>
</dbReference>
<comment type="caution">
    <text evidence="7">The sequence shown here is derived from an EMBL/GenBank/DDBJ whole genome shotgun (WGS) entry which is preliminary data.</text>
</comment>
<evidence type="ECO:0000259" key="6">
    <source>
        <dbReference type="Pfam" id="PF02668"/>
    </source>
</evidence>
<evidence type="ECO:0000313" key="8">
    <source>
        <dbReference type="Proteomes" id="UP000502823"/>
    </source>
</evidence>
<dbReference type="InterPro" id="IPR042098">
    <property type="entry name" value="TauD-like_sf"/>
</dbReference>
<feature type="domain" description="TauD/TfdA-like" evidence="6">
    <location>
        <begin position="11"/>
        <end position="160"/>
    </location>
</feature>
<dbReference type="OrthoDB" id="10257314at2759"/>
<reference evidence="8" key="1">
    <citation type="submission" date="2020-01" db="EMBL/GenBank/DDBJ databases">
        <title>Draft genome sequence of the Termite Coptotermes fromosanus.</title>
        <authorList>
            <person name="Itakura S."/>
            <person name="Yosikawa Y."/>
            <person name="Umezawa K."/>
        </authorList>
    </citation>
    <scope>NUCLEOTIDE SEQUENCE [LARGE SCALE GENOMIC DNA]</scope>
</reference>
<evidence type="ECO:0000256" key="2">
    <source>
        <dbReference type="ARBA" id="ARBA00022723"/>
    </source>
</evidence>
<dbReference type="AlphaFoldDB" id="A0A6L2Q4J4"/>
<evidence type="ECO:0000256" key="5">
    <source>
        <dbReference type="ARBA" id="ARBA00023004"/>
    </source>
</evidence>
<dbReference type="InterPro" id="IPR051178">
    <property type="entry name" value="TfdA_dioxygenase"/>
</dbReference>
<proteinExistence type="inferred from homology"/>
<comment type="similarity">
    <text evidence="1">Belongs to the TfdA dioxygenase family.</text>
</comment>
<keyword evidence="2" id="KW-0479">Metal-binding</keyword>